<dbReference type="AlphaFoldDB" id="A0A3R5XW54"/>
<sequence>MTFKKMNTTLHDELLEGIHFRITEHEPETPFFDADNIKKLLDKAKSCGIDILGIECWTSNRLDYFTTVCRDIYVAARKIPESQWADKALEEIMNEYGEKVLEKFPDDKPLFSVEFSGN</sequence>
<dbReference type="KEGG" id="gtl:EP073_03745"/>
<proteinExistence type="predicted"/>
<name>A0A3R5XW54_9BACT</name>
<dbReference type="RefSeq" id="WP_128465834.1">
    <property type="nucleotide sequence ID" value="NZ_CP035108.1"/>
</dbReference>
<evidence type="ECO:0000313" key="2">
    <source>
        <dbReference type="Proteomes" id="UP000287502"/>
    </source>
</evidence>
<dbReference type="EMBL" id="CP035108">
    <property type="protein sequence ID" value="QAR32547.1"/>
    <property type="molecule type" value="Genomic_DNA"/>
</dbReference>
<dbReference type="Proteomes" id="UP000287502">
    <property type="component" value="Chromosome"/>
</dbReference>
<accession>A0A3R5XW54</accession>
<evidence type="ECO:0000313" key="1">
    <source>
        <dbReference type="EMBL" id="QAR32547.1"/>
    </source>
</evidence>
<protein>
    <submittedName>
        <fullName evidence="1">Uncharacterized protein</fullName>
    </submittedName>
</protein>
<gene>
    <name evidence="1" type="ORF">EP073_03745</name>
</gene>
<reference evidence="1 2" key="1">
    <citation type="submission" date="2019-01" db="EMBL/GenBank/DDBJ databases">
        <title>Geovibrio thiophilus DSM 11263, complete genome.</title>
        <authorList>
            <person name="Spring S."/>
            <person name="Bunk B."/>
            <person name="Sproer C."/>
        </authorList>
    </citation>
    <scope>NUCLEOTIDE SEQUENCE [LARGE SCALE GENOMIC DNA]</scope>
    <source>
        <strain evidence="1 2">DSM 11263</strain>
    </source>
</reference>
<keyword evidence="2" id="KW-1185">Reference proteome</keyword>
<organism evidence="1 2">
    <name type="scientific">Geovibrio thiophilus</name>
    <dbReference type="NCBI Taxonomy" id="139438"/>
    <lineage>
        <taxon>Bacteria</taxon>
        <taxon>Pseudomonadati</taxon>
        <taxon>Deferribacterota</taxon>
        <taxon>Deferribacteres</taxon>
        <taxon>Deferribacterales</taxon>
        <taxon>Geovibrionaceae</taxon>
        <taxon>Geovibrio</taxon>
    </lineage>
</organism>